<accession>A0A7J8BP03</accession>
<evidence type="ECO:0000256" key="13">
    <source>
        <dbReference type="ARBA" id="ARBA00023242"/>
    </source>
</evidence>
<evidence type="ECO:0000256" key="2">
    <source>
        <dbReference type="ARBA" id="ARBA00004286"/>
    </source>
</evidence>
<reference evidence="17 18" key="1">
    <citation type="journal article" date="2020" name="Nature">
        <title>Six reference-quality genomes reveal evolution of bat adaptations.</title>
        <authorList>
            <person name="Jebb D."/>
            <person name="Huang Z."/>
            <person name="Pippel M."/>
            <person name="Hughes G.M."/>
            <person name="Lavrichenko K."/>
            <person name="Devanna P."/>
            <person name="Winkler S."/>
            <person name="Jermiin L.S."/>
            <person name="Skirmuntt E.C."/>
            <person name="Katzourakis A."/>
            <person name="Burkitt-Gray L."/>
            <person name="Ray D.A."/>
            <person name="Sullivan K.A.M."/>
            <person name="Roscito J.G."/>
            <person name="Kirilenko B.M."/>
            <person name="Davalos L.M."/>
            <person name="Corthals A.P."/>
            <person name="Power M.L."/>
            <person name="Jones G."/>
            <person name="Ransome R.D."/>
            <person name="Dechmann D.K.N."/>
            <person name="Locatelli A.G."/>
            <person name="Puechmaille S.J."/>
            <person name="Fedrigo O."/>
            <person name="Jarvis E.D."/>
            <person name="Hiller M."/>
            <person name="Vernes S.C."/>
            <person name="Myers E.W."/>
            <person name="Teeling E.C."/>
        </authorList>
    </citation>
    <scope>NUCLEOTIDE SEQUENCE [LARGE SCALE GENOMIC DNA]</scope>
    <source>
        <strain evidence="17">MRouAeg1</strain>
        <tissue evidence="17">Muscle</tissue>
    </source>
</reference>
<keyword evidence="10" id="KW-0156">Chromatin regulator</keyword>
<evidence type="ECO:0000256" key="14">
    <source>
        <dbReference type="ARBA" id="ARBA00049086"/>
    </source>
</evidence>
<dbReference type="Gene3D" id="2.70.160.11">
    <property type="entry name" value="Hnrnp arginine n-methyltransferase1"/>
    <property type="match status" value="1"/>
</dbReference>
<dbReference type="PANTHER" id="PTHR11006:SF51">
    <property type="entry name" value="HISTONE-ARGININE METHYLTRANSFERASE CARM1"/>
    <property type="match status" value="1"/>
</dbReference>
<comment type="subcellular location">
    <subcellularLocation>
        <location evidence="2">Chromosome</location>
    </subcellularLocation>
    <subcellularLocation>
        <location evidence="3">Cytoplasm</location>
    </subcellularLocation>
    <subcellularLocation>
        <location evidence="1">Nucleus</location>
    </subcellularLocation>
</comment>
<evidence type="ECO:0000256" key="7">
    <source>
        <dbReference type="ARBA" id="ARBA00022603"/>
    </source>
</evidence>
<sequence length="479" mass="52736">MMQDYVRTGTYQRAILQNHTDFKDKIVLDVGCGSGILSFFAAQAGARKIYAVEASTMAQHAEVLVKSNHLTERIIVIPGKVEEVSLPEQVDIIISEPMGYMLFNERMLESYLHAKKYLRPGGNMFPTIGDVHLAPFTDEQLYMEQFTKANFWYQPSFHGVDLSALRGAAVDEYFRQPVVDTFDIRILMAKSVKYTVNFLEAKEGDLHRYQPLCPFSWVTTGSHRHSTVQVGRTRSGTLHLPTPLLSWQPLFSFPSNHCLLPSRIEIPFKFHMLHSGLVHGLAFWFDVAFIGSIMTVWLSTAPTEPLTHWYQVRCLFQSPLFAKAGDTLSGTCLLIANKRQSYDISIVAQVDQTGSKSSNLLDLKNPFFRYTGTTPSPPPGSHYTSPSENMWNTGSTYNLSSGMAVAGMPTAYDLSSVIAGGSSVGHNNLIPLGSSGAQGSSGSSSSAHYAVNSQFTMGGPAISMASPMSIPTNTMHYGS</sequence>
<evidence type="ECO:0000256" key="4">
    <source>
        <dbReference type="ARBA" id="ARBA00011925"/>
    </source>
</evidence>
<feature type="domain" description="Protein arginine N-methyltransferase" evidence="16">
    <location>
        <begin position="263"/>
        <end position="346"/>
    </location>
</feature>
<evidence type="ECO:0000256" key="6">
    <source>
        <dbReference type="ARBA" id="ARBA00022490"/>
    </source>
</evidence>
<organism evidence="17 18">
    <name type="scientific">Rousettus aegyptiacus</name>
    <name type="common">Egyptian fruit bat</name>
    <name type="synonym">Pteropus aegyptiacus</name>
    <dbReference type="NCBI Taxonomy" id="9407"/>
    <lineage>
        <taxon>Eukaryota</taxon>
        <taxon>Metazoa</taxon>
        <taxon>Chordata</taxon>
        <taxon>Craniata</taxon>
        <taxon>Vertebrata</taxon>
        <taxon>Euteleostomi</taxon>
        <taxon>Mammalia</taxon>
        <taxon>Eutheria</taxon>
        <taxon>Laurasiatheria</taxon>
        <taxon>Chiroptera</taxon>
        <taxon>Yinpterochiroptera</taxon>
        <taxon>Pteropodoidea</taxon>
        <taxon>Pteropodidae</taxon>
        <taxon>Rousettinae</taxon>
        <taxon>Rousettus</taxon>
    </lineage>
</organism>
<dbReference type="FunFam" id="3.40.50.150:FF:000031">
    <property type="entry name" value="Putative Histone-arginine methyltransferase CARM1"/>
    <property type="match status" value="1"/>
</dbReference>
<dbReference type="PROSITE" id="PS51678">
    <property type="entry name" value="SAM_MT_PRMT"/>
    <property type="match status" value="1"/>
</dbReference>
<dbReference type="CDD" id="cd02440">
    <property type="entry name" value="AdoMet_MTases"/>
    <property type="match status" value="1"/>
</dbReference>
<dbReference type="AlphaFoldDB" id="A0A7J8BP03"/>
<dbReference type="Proteomes" id="UP000593571">
    <property type="component" value="Unassembled WGS sequence"/>
</dbReference>
<dbReference type="InterPro" id="IPR025799">
    <property type="entry name" value="Arg_MeTrfase"/>
</dbReference>
<dbReference type="Pfam" id="PF22528">
    <property type="entry name" value="PRMT_C"/>
    <property type="match status" value="1"/>
</dbReference>
<evidence type="ECO:0000256" key="5">
    <source>
        <dbReference type="ARBA" id="ARBA00022454"/>
    </source>
</evidence>
<keyword evidence="9 15" id="KW-0949">S-adenosyl-L-methionine</keyword>
<dbReference type="Gene3D" id="3.40.50.150">
    <property type="entry name" value="Vaccinia Virus protein VP39"/>
    <property type="match status" value="1"/>
</dbReference>
<dbReference type="GO" id="GO:0032259">
    <property type="term" value="P:methylation"/>
    <property type="evidence" value="ECO:0007669"/>
    <property type="project" value="UniProtKB-KW"/>
</dbReference>
<keyword evidence="11" id="KW-0805">Transcription regulation</keyword>
<keyword evidence="13" id="KW-0539">Nucleus</keyword>
<comment type="caution">
    <text evidence="17">The sequence shown here is derived from an EMBL/GenBank/DDBJ whole genome shotgun (WGS) entry which is preliminary data.</text>
</comment>
<dbReference type="InterPro" id="IPR055135">
    <property type="entry name" value="PRMT_dom"/>
</dbReference>
<evidence type="ECO:0000256" key="10">
    <source>
        <dbReference type="ARBA" id="ARBA00022853"/>
    </source>
</evidence>
<dbReference type="GO" id="GO:0005634">
    <property type="term" value="C:nucleus"/>
    <property type="evidence" value="ECO:0007669"/>
    <property type="project" value="UniProtKB-SubCell"/>
</dbReference>
<dbReference type="GO" id="GO:0005694">
    <property type="term" value="C:chromosome"/>
    <property type="evidence" value="ECO:0007669"/>
    <property type="project" value="UniProtKB-SubCell"/>
</dbReference>
<proteinExistence type="predicted"/>
<keyword evidence="6" id="KW-0963">Cytoplasm</keyword>
<evidence type="ECO:0000259" key="16">
    <source>
        <dbReference type="Pfam" id="PF22528"/>
    </source>
</evidence>
<evidence type="ECO:0000256" key="11">
    <source>
        <dbReference type="ARBA" id="ARBA00023015"/>
    </source>
</evidence>
<dbReference type="EC" id="2.1.1.319" evidence="4"/>
<name>A0A7J8BP03_ROUAE</name>
<keyword evidence="18" id="KW-1185">Reference proteome</keyword>
<dbReference type="GO" id="GO:0005737">
    <property type="term" value="C:cytoplasm"/>
    <property type="evidence" value="ECO:0007669"/>
    <property type="project" value="UniProtKB-SubCell"/>
</dbReference>
<keyword evidence="12" id="KW-0804">Transcription</keyword>
<dbReference type="EMBL" id="JACASE010000016">
    <property type="protein sequence ID" value="KAF6400567.1"/>
    <property type="molecule type" value="Genomic_DNA"/>
</dbReference>
<protein>
    <recommendedName>
        <fullName evidence="4">type I protein arginine methyltransferase</fullName>
        <ecNumber evidence="4">2.1.1.319</ecNumber>
    </recommendedName>
</protein>
<evidence type="ECO:0000256" key="1">
    <source>
        <dbReference type="ARBA" id="ARBA00004123"/>
    </source>
</evidence>
<evidence type="ECO:0000256" key="12">
    <source>
        <dbReference type="ARBA" id="ARBA00023163"/>
    </source>
</evidence>
<evidence type="ECO:0000256" key="15">
    <source>
        <dbReference type="PROSITE-ProRule" id="PRU01015"/>
    </source>
</evidence>
<dbReference type="SUPFAM" id="SSF53335">
    <property type="entry name" value="S-adenosyl-L-methionine-dependent methyltransferases"/>
    <property type="match status" value="1"/>
</dbReference>
<gene>
    <name evidence="17" type="ORF">HJG63_002103</name>
</gene>
<evidence type="ECO:0000256" key="3">
    <source>
        <dbReference type="ARBA" id="ARBA00004496"/>
    </source>
</evidence>
<dbReference type="PANTHER" id="PTHR11006">
    <property type="entry name" value="PROTEIN ARGININE N-METHYLTRANSFERASE"/>
    <property type="match status" value="1"/>
</dbReference>
<dbReference type="InterPro" id="IPR029063">
    <property type="entry name" value="SAM-dependent_MTases_sf"/>
</dbReference>
<dbReference type="GO" id="GO:0070611">
    <property type="term" value="F:histone H3R2 methyltransferase activity"/>
    <property type="evidence" value="ECO:0007669"/>
    <property type="project" value="TreeGrafter"/>
</dbReference>
<comment type="catalytic activity">
    <reaction evidence="14">
        <text>L-arginyl-[protein] + 2 S-adenosyl-L-methionine = N(omega),N(omega)-dimethyl-L-arginyl-[protein] + 2 S-adenosyl-L-homocysteine + 2 H(+)</text>
        <dbReference type="Rhea" id="RHEA:48096"/>
        <dbReference type="Rhea" id="RHEA-COMP:10532"/>
        <dbReference type="Rhea" id="RHEA-COMP:11991"/>
        <dbReference type="ChEBI" id="CHEBI:15378"/>
        <dbReference type="ChEBI" id="CHEBI:29965"/>
        <dbReference type="ChEBI" id="CHEBI:57856"/>
        <dbReference type="ChEBI" id="CHEBI:59789"/>
        <dbReference type="ChEBI" id="CHEBI:61897"/>
        <dbReference type="EC" id="2.1.1.319"/>
    </reaction>
</comment>
<dbReference type="Pfam" id="PF06325">
    <property type="entry name" value="PrmA"/>
    <property type="match status" value="1"/>
</dbReference>
<evidence type="ECO:0000256" key="8">
    <source>
        <dbReference type="ARBA" id="ARBA00022679"/>
    </source>
</evidence>
<evidence type="ECO:0000256" key="9">
    <source>
        <dbReference type="ARBA" id="ARBA00022691"/>
    </source>
</evidence>
<keyword evidence="8 15" id="KW-0808">Transferase</keyword>
<keyword evidence="7 15" id="KW-0489">Methyltransferase</keyword>
<evidence type="ECO:0000313" key="17">
    <source>
        <dbReference type="EMBL" id="KAF6400567.1"/>
    </source>
</evidence>
<keyword evidence="5" id="KW-0158">Chromosome</keyword>
<evidence type="ECO:0000313" key="18">
    <source>
        <dbReference type="Proteomes" id="UP000593571"/>
    </source>
</evidence>
<dbReference type="GO" id="GO:0035242">
    <property type="term" value="F:protein-arginine omega-N asymmetric methyltransferase activity"/>
    <property type="evidence" value="ECO:0007669"/>
    <property type="project" value="UniProtKB-EC"/>
</dbReference>